<dbReference type="OrthoDB" id="9815923at2"/>
<sequence>MRTLRAMRLVAVSVVKNEADIIEAFVRHSLAWTDHHLIFDHDSTDGTREILQALQAEGLPVSLFRDDQPGHLQQARSNHLTRLAAQAHAADWILPLDADEFIDGPGRPELEAILKKTGAEQTVSLPLLDFCASDQDAPTELNPALRLRYCRHAPSVTRKIFVPRALALDPALSAGKGSHALYRGTEALPAQPLPDGWHLAHLALRSAQQQVLRVVRAELQRMSRGRAAAGLDVHYRLGYQLLAEEPELFLSTSITPASALRELPLAYRGGALKHTAPQDWSRVARSLLPYLEQLATSHGRLADETGFDISPPAPADLIIREIPAASASSRPAGSPVPAFSGFTALSGWGPAEGPVPEAFLPQFHWSYAPATVLAIETPVAGTGQLSADLLTYSDHQTVSIELNGVSLSQFAFPRTNQRERVSAALPLRVGRNELRLSYSQHLASPHDPRALAAIFLSLRVTPPNHP</sequence>
<protein>
    <submittedName>
        <fullName evidence="1">Glycosyltransferase family 2 protein</fullName>
    </submittedName>
</protein>
<dbReference type="Pfam" id="PF13704">
    <property type="entry name" value="Glyco_tranf_2_4"/>
    <property type="match status" value="1"/>
</dbReference>
<comment type="caution">
    <text evidence="1">The sequence shown here is derived from an EMBL/GenBank/DDBJ whole genome shotgun (WGS) entry which is preliminary data.</text>
</comment>
<name>A0A4Q1C478_9BACT</name>
<keyword evidence="1" id="KW-0808">Transferase</keyword>
<dbReference type="EMBL" id="SDHX01000002">
    <property type="protein sequence ID" value="RXK53208.1"/>
    <property type="molecule type" value="Genomic_DNA"/>
</dbReference>
<dbReference type="GO" id="GO:0016740">
    <property type="term" value="F:transferase activity"/>
    <property type="evidence" value="ECO:0007669"/>
    <property type="project" value="UniProtKB-KW"/>
</dbReference>
<dbReference type="AlphaFoldDB" id="A0A4Q1C478"/>
<dbReference type="InterPro" id="IPR029044">
    <property type="entry name" value="Nucleotide-diphossugar_trans"/>
</dbReference>
<keyword evidence="2" id="KW-1185">Reference proteome</keyword>
<organism evidence="1 2">
    <name type="scientific">Oleiharenicola lentus</name>
    <dbReference type="NCBI Taxonomy" id="2508720"/>
    <lineage>
        <taxon>Bacteria</taxon>
        <taxon>Pseudomonadati</taxon>
        <taxon>Verrucomicrobiota</taxon>
        <taxon>Opitutia</taxon>
        <taxon>Opitutales</taxon>
        <taxon>Opitutaceae</taxon>
        <taxon>Oleiharenicola</taxon>
    </lineage>
</organism>
<accession>A0A4Q1C478</accession>
<evidence type="ECO:0000313" key="2">
    <source>
        <dbReference type="Proteomes" id="UP000290218"/>
    </source>
</evidence>
<dbReference type="Proteomes" id="UP000290218">
    <property type="component" value="Unassembled WGS sequence"/>
</dbReference>
<proteinExistence type="predicted"/>
<dbReference type="RefSeq" id="WP_129048797.1">
    <property type="nucleotide sequence ID" value="NZ_SDHX01000002.1"/>
</dbReference>
<gene>
    <name evidence="1" type="ORF">ESB00_16045</name>
</gene>
<evidence type="ECO:0000313" key="1">
    <source>
        <dbReference type="EMBL" id="RXK53208.1"/>
    </source>
</evidence>
<reference evidence="1 2" key="1">
    <citation type="submission" date="2019-01" db="EMBL/GenBank/DDBJ databases">
        <title>Lacunisphaera sp. strain TWA-58.</title>
        <authorList>
            <person name="Chen W.-M."/>
        </authorList>
    </citation>
    <scope>NUCLEOTIDE SEQUENCE [LARGE SCALE GENOMIC DNA]</scope>
    <source>
        <strain evidence="1 2">TWA-58</strain>
    </source>
</reference>
<dbReference type="SUPFAM" id="SSF53448">
    <property type="entry name" value="Nucleotide-diphospho-sugar transferases"/>
    <property type="match status" value="1"/>
</dbReference>
<dbReference type="Gene3D" id="3.90.550.10">
    <property type="entry name" value="Spore Coat Polysaccharide Biosynthesis Protein SpsA, Chain A"/>
    <property type="match status" value="1"/>
</dbReference>